<evidence type="ECO:0000256" key="3">
    <source>
        <dbReference type="ARBA" id="ARBA00012633"/>
    </source>
</evidence>
<dbReference type="InterPro" id="IPR051090">
    <property type="entry name" value="Inositol_monoP_superfamily"/>
</dbReference>
<dbReference type="Gene3D" id="3.40.190.80">
    <property type="match status" value="1"/>
</dbReference>
<protein>
    <recommendedName>
        <fullName evidence="3">3'(2'),5'-bisphosphate nucleotidase</fullName>
        <ecNumber evidence="3">3.1.3.7</ecNumber>
    </recommendedName>
</protein>
<dbReference type="NCBIfam" id="TIGR01330">
    <property type="entry name" value="bisphos_HAL2"/>
    <property type="match status" value="1"/>
</dbReference>
<keyword evidence="4 9" id="KW-0479">Metal-binding</keyword>
<evidence type="ECO:0000256" key="9">
    <source>
        <dbReference type="PIRSR" id="PIRSR600760-2"/>
    </source>
</evidence>
<dbReference type="InterPro" id="IPR020550">
    <property type="entry name" value="Inositol_monophosphatase_CS"/>
</dbReference>
<feature type="binding site" evidence="9">
    <location>
        <position position="307"/>
    </location>
    <ligand>
        <name>Mg(2+)</name>
        <dbReference type="ChEBI" id="CHEBI:18420"/>
        <label>1</label>
        <note>catalytic</note>
    </ligand>
</feature>
<dbReference type="FunFam" id="3.40.190.80:FF:000003">
    <property type="entry name" value="PAP-specific phosphatase HAL2-like"/>
    <property type="match status" value="1"/>
</dbReference>
<dbReference type="SUPFAM" id="SSF56655">
    <property type="entry name" value="Carbohydrate phosphatase"/>
    <property type="match status" value="1"/>
</dbReference>
<evidence type="ECO:0000313" key="12">
    <source>
        <dbReference type="Proteomes" id="UP001633002"/>
    </source>
</evidence>
<feature type="region of interest" description="Disordered" evidence="10">
    <location>
        <begin position="133"/>
        <end position="191"/>
    </location>
</feature>
<accession>A0ABD3H151</accession>
<dbReference type="PROSITE" id="PS00630">
    <property type="entry name" value="IMP_2"/>
    <property type="match status" value="1"/>
</dbReference>
<dbReference type="InterPro" id="IPR006239">
    <property type="entry name" value="DPNP"/>
</dbReference>
<evidence type="ECO:0000256" key="1">
    <source>
        <dbReference type="ARBA" id="ARBA00001946"/>
    </source>
</evidence>
<dbReference type="EC" id="3.1.3.7" evidence="3"/>
<dbReference type="InterPro" id="IPR020583">
    <property type="entry name" value="Inositol_monoP_metal-BS"/>
</dbReference>
<dbReference type="AlphaFoldDB" id="A0ABD3H151"/>
<proteinExistence type="inferred from homology"/>
<evidence type="ECO:0000256" key="5">
    <source>
        <dbReference type="ARBA" id="ARBA00022801"/>
    </source>
</evidence>
<dbReference type="PANTHER" id="PTHR43200">
    <property type="entry name" value="PHOSPHATASE"/>
    <property type="match status" value="1"/>
</dbReference>
<evidence type="ECO:0000256" key="10">
    <source>
        <dbReference type="SAM" id="MobiDB-lite"/>
    </source>
</evidence>
<keyword evidence="6 9" id="KW-0460">Magnesium</keyword>
<evidence type="ECO:0000256" key="8">
    <source>
        <dbReference type="ARBA" id="ARBA00044484"/>
    </source>
</evidence>
<dbReference type="Proteomes" id="UP001633002">
    <property type="component" value="Unassembled WGS sequence"/>
</dbReference>
<evidence type="ECO:0000256" key="7">
    <source>
        <dbReference type="ARBA" id="ARBA00044479"/>
    </source>
</evidence>
<comment type="caution">
    <text evidence="11">The sequence shown here is derived from an EMBL/GenBank/DDBJ whole genome shotgun (WGS) entry which is preliminary data.</text>
</comment>
<dbReference type="Pfam" id="PF00459">
    <property type="entry name" value="Inositol_P"/>
    <property type="match status" value="1"/>
</dbReference>
<dbReference type="CDD" id="cd01517">
    <property type="entry name" value="PAP_phosphatase"/>
    <property type="match status" value="1"/>
</dbReference>
<keyword evidence="5" id="KW-0378">Hydrolase</keyword>
<comment type="cofactor">
    <cofactor evidence="1 9">
        <name>Mg(2+)</name>
        <dbReference type="ChEBI" id="CHEBI:18420"/>
    </cofactor>
</comment>
<gene>
    <name evidence="11" type="ORF">R1sor_001141</name>
</gene>
<dbReference type="GO" id="GO:0008441">
    <property type="term" value="F:3'(2'),5'-bisphosphate nucleotidase activity"/>
    <property type="evidence" value="ECO:0007669"/>
    <property type="project" value="UniProtKB-EC"/>
</dbReference>
<feature type="binding site" evidence="9">
    <location>
        <position position="374"/>
    </location>
    <ligand>
        <name>Mg(2+)</name>
        <dbReference type="ChEBI" id="CHEBI:18420"/>
        <label>1</label>
        <note>catalytic</note>
    </ligand>
</feature>
<evidence type="ECO:0000313" key="11">
    <source>
        <dbReference type="EMBL" id="KAL3683119.1"/>
    </source>
</evidence>
<dbReference type="InterPro" id="IPR000760">
    <property type="entry name" value="Inositol_monophosphatase-like"/>
</dbReference>
<keyword evidence="12" id="KW-1185">Reference proteome</keyword>
<comment type="similarity">
    <text evidence="2">Belongs to the inositol monophosphatase superfamily.</text>
</comment>
<dbReference type="PANTHER" id="PTHR43200:SF17">
    <property type="entry name" value="3'(2'),5'-BISPHOSPHATE NUCLEOTIDASE"/>
    <property type="match status" value="1"/>
</dbReference>
<comment type="catalytic activity">
    <reaction evidence="8">
        <text>3'-phosphoadenylyl sulfate + H2O = adenosine 5'-phosphosulfate + phosphate</text>
        <dbReference type="Rhea" id="RHEA:77639"/>
        <dbReference type="ChEBI" id="CHEBI:15377"/>
        <dbReference type="ChEBI" id="CHEBI:43474"/>
        <dbReference type="ChEBI" id="CHEBI:58243"/>
        <dbReference type="ChEBI" id="CHEBI:58339"/>
        <dbReference type="EC" id="3.1.3.7"/>
    </reaction>
    <physiologicalReaction direction="left-to-right" evidence="8">
        <dbReference type="Rhea" id="RHEA:77640"/>
    </physiologicalReaction>
</comment>
<evidence type="ECO:0000256" key="2">
    <source>
        <dbReference type="ARBA" id="ARBA00009759"/>
    </source>
</evidence>
<sequence length="615" mass="67163">MAGSAACSRLSGLYSLQGSSSLRLWRARNHGDKGPRLTIQRQPPSAFPSCGFCSPAHFHKPRPASRRKQWVSPTIVSSSRKSIPRRVLVLRSACDSPELAVVSSQDTAVFKEGVSQQENLLWMCGEEQVSQERSLSRENVSDSLADEAVSAASSGESTNKDLSESRVAEVSSSNEESNSGENVNAVTGTPKYGTESYRRLEVDHFSSKSQNNAQINPSLLMREVSPLSFGGLRSSKYQKELEAAVSAVQLSCILSQSIQERLLRNEENTDFKKDRSVVTVADWGVQAVVSWVLSQAFNDQEIPMMAEEDTTGLRGMEKIDLLQRVVAAVNDCLQHAKKLGINPPPGPLGAIDVLKAINKGSAEGGPKGRYWVLDPVDGTLGFVRGDQYAVALALIEDGEVVLAVLGCPNFPLRKQWLVYHHRYYRIASRLNPPEPNKWHKGLILTTTKGAGEVMMLPLVLNSDGSPLWNESRQMAKPISVSTIDDPVEATFCEPFEKANSSHSFTAGLAEHLGLRNRPLRVYSMAKYAAIARGDAEIFMKFAKAGYREKIWDHAAGVLIVQEAGGVVTDAGGKPLDFSRGRYLENLDRGIIACAGNALHDKLLKAVDASWNSSKL</sequence>
<dbReference type="Gene3D" id="3.30.540.10">
    <property type="entry name" value="Fructose-1,6-Bisphosphatase, subunit A, domain 1"/>
    <property type="match status" value="1"/>
</dbReference>
<organism evidence="11 12">
    <name type="scientific">Riccia sorocarpa</name>
    <dbReference type="NCBI Taxonomy" id="122646"/>
    <lineage>
        <taxon>Eukaryota</taxon>
        <taxon>Viridiplantae</taxon>
        <taxon>Streptophyta</taxon>
        <taxon>Embryophyta</taxon>
        <taxon>Marchantiophyta</taxon>
        <taxon>Marchantiopsida</taxon>
        <taxon>Marchantiidae</taxon>
        <taxon>Marchantiales</taxon>
        <taxon>Ricciaceae</taxon>
        <taxon>Riccia</taxon>
    </lineage>
</organism>
<feature type="compositionally biased region" description="Basic and acidic residues" evidence="10">
    <location>
        <begin position="158"/>
        <end position="167"/>
    </location>
</feature>
<feature type="compositionally biased region" description="Low complexity" evidence="10">
    <location>
        <begin position="168"/>
        <end position="186"/>
    </location>
</feature>
<evidence type="ECO:0000256" key="6">
    <source>
        <dbReference type="ARBA" id="ARBA00022842"/>
    </source>
</evidence>
<evidence type="ECO:0000256" key="4">
    <source>
        <dbReference type="ARBA" id="ARBA00022723"/>
    </source>
</evidence>
<feature type="binding site" evidence="9">
    <location>
        <position position="377"/>
    </location>
    <ligand>
        <name>Mg(2+)</name>
        <dbReference type="ChEBI" id="CHEBI:18420"/>
        <label>1</label>
        <note>catalytic</note>
    </ligand>
</feature>
<reference evidence="11 12" key="1">
    <citation type="submission" date="2024-09" db="EMBL/GenBank/DDBJ databases">
        <title>Chromosome-scale assembly of Riccia sorocarpa.</title>
        <authorList>
            <person name="Paukszto L."/>
        </authorList>
    </citation>
    <scope>NUCLEOTIDE SEQUENCE [LARGE SCALE GENOMIC DNA]</scope>
    <source>
        <strain evidence="11">LP-2024</strain>
        <tissue evidence="11">Aerial parts of the thallus</tissue>
    </source>
</reference>
<comment type="catalytic activity">
    <reaction evidence="7">
        <text>adenosine 3',5'-bisphosphate + H2O = AMP + phosphate</text>
        <dbReference type="Rhea" id="RHEA:10040"/>
        <dbReference type="ChEBI" id="CHEBI:15377"/>
        <dbReference type="ChEBI" id="CHEBI:43474"/>
        <dbReference type="ChEBI" id="CHEBI:58343"/>
        <dbReference type="ChEBI" id="CHEBI:456215"/>
        <dbReference type="EC" id="3.1.3.7"/>
    </reaction>
    <physiologicalReaction direction="left-to-right" evidence="7">
        <dbReference type="Rhea" id="RHEA:10041"/>
    </physiologicalReaction>
</comment>
<dbReference type="EMBL" id="JBJQOH010000006">
    <property type="protein sequence ID" value="KAL3683119.1"/>
    <property type="molecule type" value="Genomic_DNA"/>
</dbReference>
<feature type="binding site" evidence="9">
    <location>
        <position position="552"/>
    </location>
    <ligand>
        <name>Mg(2+)</name>
        <dbReference type="ChEBI" id="CHEBI:18420"/>
        <label>1</label>
        <note>catalytic</note>
    </ligand>
</feature>
<name>A0ABD3H151_9MARC</name>
<dbReference type="PROSITE" id="PS00629">
    <property type="entry name" value="IMP_1"/>
    <property type="match status" value="1"/>
</dbReference>
<dbReference type="GO" id="GO:0046872">
    <property type="term" value="F:metal ion binding"/>
    <property type="evidence" value="ECO:0007669"/>
    <property type="project" value="UniProtKB-KW"/>
</dbReference>